<keyword evidence="4" id="KW-0472">Membrane</keyword>
<protein>
    <submittedName>
        <fullName evidence="5">Multidrug efflux pump subunit AcrA (Membrane-fusion protein)</fullName>
    </submittedName>
</protein>
<feature type="transmembrane region" description="Helical" evidence="4">
    <location>
        <begin position="15"/>
        <end position="34"/>
    </location>
</feature>
<dbReference type="EMBL" id="FUZT01000001">
    <property type="protein sequence ID" value="SKC40074.1"/>
    <property type="molecule type" value="Genomic_DNA"/>
</dbReference>
<keyword evidence="4" id="KW-1133">Transmembrane helix</keyword>
<evidence type="ECO:0000256" key="1">
    <source>
        <dbReference type="ARBA" id="ARBA00004196"/>
    </source>
</evidence>
<dbReference type="InterPro" id="IPR050465">
    <property type="entry name" value="UPF0194_transport"/>
</dbReference>
<reference evidence="5 6" key="1">
    <citation type="submission" date="2017-02" db="EMBL/GenBank/DDBJ databases">
        <authorList>
            <person name="Peterson S.W."/>
        </authorList>
    </citation>
    <scope>NUCLEOTIDE SEQUENCE [LARGE SCALE GENOMIC DNA]</scope>
    <source>
        <strain evidence="5 6">M1</strain>
    </source>
</reference>
<dbReference type="PANTHER" id="PTHR32347">
    <property type="entry name" value="EFFLUX SYSTEM COMPONENT YKNX-RELATED"/>
    <property type="match status" value="1"/>
</dbReference>
<organism evidence="5 6">
    <name type="scientific">Maledivibacter halophilus</name>
    <dbReference type="NCBI Taxonomy" id="36842"/>
    <lineage>
        <taxon>Bacteria</taxon>
        <taxon>Bacillati</taxon>
        <taxon>Bacillota</taxon>
        <taxon>Clostridia</taxon>
        <taxon>Peptostreptococcales</taxon>
        <taxon>Caminicellaceae</taxon>
        <taxon>Maledivibacter</taxon>
    </lineage>
</organism>
<dbReference type="Gene3D" id="2.40.420.20">
    <property type="match status" value="1"/>
</dbReference>
<dbReference type="GO" id="GO:0030313">
    <property type="term" value="C:cell envelope"/>
    <property type="evidence" value="ECO:0007669"/>
    <property type="project" value="UniProtKB-SubCell"/>
</dbReference>
<keyword evidence="2 3" id="KW-0175">Coiled coil</keyword>
<evidence type="ECO:0000256" key="3">
    <source>
        <dbReference type="SAM" id="Coils"/>
    </source>
</evidence>
<feature type="coiled-coil region" evidence="3">
    <location>
        <begin position="110"/>
        <end position="233"/>
    </location>
</feature>
<evidence type="ECO:0000313" key="6">
    <source>
        <dbReference type="Proteomes" id="UP000190285"/>
    </source>
</evidence>
<dbReference type="AlphaFoldDB" id="A0A1T5ILJ1"/>
<dbReference type="STRING" id="36842.SAMN02194393_00525"/>
<comment type="subcellular location">
    <subcellularLocation>
        <location evidence="1">Cell envelope</location>
    </subcellularLocation>
</comment>
<gene>
    <name evidence="5" type="ORF">SAMN02194393_00525</name>
</gene>
<evidence type="ECO:0000313" key="5">
    <source>
        <dbReference type="EMBL" id="SKC40074.1"/>
    </source>
</evidence>
<dbReference type="OrthoDB" id="1993375at2"/>
<accession>A0A1T5ILJ1</accession>
<name>A0A1T5ILJ1_9FIRM</name>
<keyword evidence="4" id="KW-0812">Transmembrane</keyword>
<evidence type="ECO:0000256" key="4">
    <source>
        <dbReference type="SAM" id="Phobius"/>
    </source>
</evidence>
<proteinExistence type="predicted"/>
<keyword evidence="6" id="KW-1185">Reference proteome</keyword>
<evidence type="ECO:0000256" key="2">
    <source>
        <dbReference type="ARBA" id="ARBA00023054"/>
    </source>
</evidence>
<dbReference type="Proteomes" id="UP000190285">
    <property type="component" value="Unassembled WGS sequence"/>
</dbReference>
<dbReference type="RefSeq" id="WP_079489121.1">
    <property type="nucleotide sequence ID" value="NZ_FUZT01000001.1"/>
</dbReference>
<sequence>MENYREVNDKKRKRIFRRAIVIFFGTMLFITFFSKTIQNLSLPKVILSQPYSGTLTYEITGFGYIVPKEALKLYPNSTKKVKEIKAEIGEQVKKGQIIAIFYNEVSDPKLAEEEIKLKALETRLEKLLLSNKNNEIENLELELEKAMKKLKDSQRNFKQKKQLVELGAEATENLNEAQYDMEIAENEYEQKKLELETTKENKEVSLNKQKKDIESLKYDIQIQQLKISQLKDEEVLTSPYDGIVKEIYYENSELAFDDKPFCLIVNPKKGFSFSADIQEEDESLVAIGDPLSISLKSKGKTINATIKRIITKDNNKKFIADIDETEFLGEEKFRYRIIKKSKTFHTLVPNTALGKDNSGNFIFIVKEREGALGKEHYVEKQYLSIGDNDNQNTVIIDGLDNRASIVYDFSKPIYENSRVRPTQRK</sequence>